<dbReference type="EMBL" id="JACGWJ010000021">
    <property type="protein sequence ID" value="KAL0334481.1"/>
    <property type="molecule type" value="Genomic_DNA"/>
</dbReference>
<reference evidence="1" key="1">
    <citation type="submission" date="2020-06" db="EMBL/GenBank/DDBJ databases">
        <authorList>
            <person name="Li T."/>
            <person name="Hu X."/>
            <person name="Zhang T."/>
            <person name="Song X."/>
            <person name="Zhang H."/>
            <person name="Dai N."/>
            <person name="Sheng W."/>
            <person name="Hou X."/>
            <person name="Wei L."/>
        </authorList>
    </citation>
    <scope>NUCLEOTIDE SEQUENCE</scope>
    <source>
        <strain evidence="1">G02</strain>
        <tissue evidence="1">Leaf</tissue>
    </source>
</reference>
<reference evidence="1" key="2">
    <citation type="journal article" date="2024" name="Plant">
        <title>Genomic evolution and insights into agronomic trait innovations of Sesamum species.</title>
        <authorList>
            <person name="Miao H."/>
            <person name="Wang L."/>
            <person name="Qu L."/>
            <person name="Liu H."/>
            <person name="Sun Y."/>
            <person name="Le M."/>
            <person name="Wang Q."/>
            <person name="Wei S."/>
            <person name="Zheng Y."/>
            <person name="Lin W."/>
            <person name="Duan Y."/>
            <person name="Cao H."/>
            <person name="Xiong S."/>
            <person name="Wang X."/>
            <person name="Wei L."/>
            <person name="Li C."/>
            <person name="Ma Q."/>
            <person name="Ju M."/>
            <person name="Zhao R."/>
            <person name="Li G."/>
            <person name="Mu C."/>
            <person name="Tian Q."/>
            <person name="Mei H."/>
            <person name="Zhang T."/>
            <person name="Gao T."/>
            <person name="Zhang H."/>
        </authorList>
    </citation>
    <scope>NUCLEOTIDE SEQUENCE</scope>
    <source>
        <strain evidence="1">G02</strain>
    </source>
</reference>
<sequence length="63" mass="6344">MAQGASPVPFSENGAGALSWRWKGDCHGGGGGGGAGLCHGFVTCCLARLCKRQFFDAVVAEGS</sequence>
<dbReference type="AlphaFoldDB" id="A0AAW2MWS1"/>
<organism evidence="1">
    <name type="scientific">Sesamum radiatum</name>
    <name type="common">Black benniseed</name>
    <dbReference type="NCBI Taxonomy" id="300843"/>
    <lineage>
        <taxon>Eukaryota</taxon>
        <taxon>Viridiplantae</taxon>
        <taxon>Streptophyta</taxon>
        <taxon>Embryophyta</taxon>
        <taxon>Tracheophyta</taxon>
        <taxon>Spermatophyta</taxon>
        <taxon>Magnoliopsida</taxon>
        <taxon>eudicotyledons</taxon>
        <taxon>Gunneridae</taxon>
        <taxon>Pentapetalae</taxon>
        <taxon>asterids</taxon>
        <taxon>lamiids</taxon>
        <taxon>Lamiales</taxon>
        <taxon>Pedaliaceae</taxon>
        <taxon>Sesamum</taxon>
    </lineage>
</organism>
<proteinExistence type="predicted"/>
<accession>A0AAW2MWS1</accession>
<protein>
    <submittedName>
        <fullName evidence="1">Uncharacterized protein</fullName>
    </submittedName>
</protein>
<evidence type="ECO:0000313" key="1">
    <source>
        <dbReference type="EMBL" id="KAL0334481.1"/>
    </source>
</evidence>
<gene>
    <name evidence="1" type="ORF">Sradi_4660000</name>
</gene>
<name>A0AAW2MWS1_SESRA</name>
<comment type="caution">
    <text evidence="1">The sequence shown here is derived from an EMBL/GenBank/DDBJ whole genome shotgun (WGS) entry which is preliminary data.</text>
</comment>